<evidence type="ECO:0000256" key="4">
    <source>
        <dbReference type="ARBA" id="ARBA00022603"/>
    </source>
</evidence>
<feature type="region of interest" description="Disordered" evidence="10">
    <location>
        <begin position="379"/>
        <end position="401"/>
    </location>
</feature>
<dbReference type="InterPro" id="IPR001537">
    <property type="entry name" value="SpoU_MeTrfase"/>
</dbReference>
<proteinExistence type="inferred from homology"/>
<dbReference type="FunFam" id="3.30.1330.30:FF:000021">
    <property type="entry name" value="rRNA methyltransferase 1, mitochondrial"/>
    <property type="match status" value="1"/>
</dbReference>
<evidence type="ECO:0000256" key="9">
    <source>
        <dbReference type="ARBA" id="ARBA00034881"/>
    </source>
</evidence>
<feature type="compositionally biased region" description="Polar residues" evidence="10">
    <location>
        <begin position="381"/>
        <end position="394"/>
    </location>
</feature>
<evidence type="ECO:0000256" key="8">
    <source>
        <dbReference type="ARBA" id="ARBA00023128"/>
    </source>
</evidence>
<dbReference type="InterPro" id="IPR047261">
    <property type="entry name" value="MRM1_MeTrfase_dom"/>
</dbReference>
<dbReference type="EMBL" id="JAAWVO010048770">
    <property type="protein sequence ID" value="MBN3319909.1"/>
    <property type="molecule type" value="Genomic_DNA"/>
</dbReference>
<evidence type="ECO:0000256" key="3">
    <source>
        <dbReference type="ARBA" id="ARBA00022552"/>
    </source>
</evidence>
<dbReference type="CDD" id="cd18105">
    <property type="entry name" value="SpoU-like_MRM1"/>
    <property type="match status" value="1"/>
</dbReference>
<evidence type="ECO:0000256" key="2">
    <source>
        <dbReference type="ARBA" id="ARBA00007228"/>
    </source>
</evidence>
<feature type="non-terminal residue" evidence="12">
    <location>
        <position position="502"/>
    </location>
</feature>
<keyword evidence="3" id="KW-0698">rRNA processing</keyword>
<comment type="similarity">
    <text evidence="2">Belongs to the class IV-like SAM-binding methyltransferase superfamily. RNA methyltransferase TrmH family.</text>
</comment>
<comment type="subcellular location">
    <subcellularLocation>
        <location evidence="1">Mitochondrion</location>
    </subcellularLocation>
</comment>
<evidence type="ECO:0000256" key="7">
    <source>
        <dbReference type="ARBA" id="ARBA00022946"/>
    </source>
</evidence>
<dbReference type="Pfam" id="PF08032">
    <property type="entry name" value="SpoU_sub_bind"/>
    <property type="match status" value="1"/>
</dbReference>
<evidence type="ECO:0000256" key="5">
    <source>
        <dbReference type="ARBA" id="ARBA00022679"/>
    </source>
</evidence>
<keyword evidence="7" id="KW-0809">Transit peptide</keyword>
<dbReference type="Gene3D" id="3.40.1280.10">
    <property type="match status" value="1"/>
</dbReference>
<dbReference type="Gene3D" id="3.30.1330.30">
    <property type="match status" value="1"/>
</dbReference>
<dbReference type="SUPFAM" id="SSF75217">
    <property type="entry name" value="alpha/beta knot"/>
    <property type="match status" value="1"/>
</dbReference>
<evidence type="ECO:0000313" key="12">
    <source>
        <dbReference type="EMBL" id="MBN3319909.1"/>
    </source>
</evidence>
<dbReference type="Proteomes" id="UP000736164">
    <property type="component" value="Unassembled WGS sequence"/>
</dbReference>
<dbReference type="GO" id="GO:0003723">
    <property type="term" value="F:RNA binding"/>
    <property type="evidence" value="ECO:0007669"/>
    <property type="project" value="InterPro"/>
</dbReference>
<protein>
    <recommendedName>
        <fullName evidence="9">rRNA methyltransferase 1, mitochondrial</fullName>
    </recommendedName>
</protein>
<evidence type="ECO:0000256" key="10">
    <source>
        <dbReference type="SAM" id="MobiDB-lite"/>
    </source>
</evidence>
<evidence type="ECO:0000259" key="11">
    <source>
        <dbReference type="SMART" id="SM00967"/>
    </source>
</evidence>
<evidence type="ECO:0000256" key="1">
    <source>
        <dbReference type="ARBA" id="ARBA00004173"/>
    </source>
</evidence>
<feature type="non-terminal residue" evidence="12">
    <location>
        <position position="1"/>
    </location>
</feature>
<dbReference type="PANTHER" id="PTHR46103">
    <property type="entry name" value="RRNA METHYLTRANSFERASE 1, MITOCHONDRIAL"/>
    <property type="match status" value="1"/>
</dbReference>
<evidence type="ECO:0000313" key="13">
    <source>
        <dbReference type="Proteomes" id="UP000736164"/>
    </source>
</evidence>
<feature type="domain" description="RNA 2-O ribose methyltransferase substrate binding" evidence="11">
    <location>
        <begin position="54"/>
        <end position="132"/>
    </location>
</feature>
<dbReference type="Pfam" id="PF00588">
    <property type="entry name" value="SpoU_methylase"/>
    <property type="match status" value="1"/>
</dbReference>
<keyword evidence="13" id="KW-1185">Reference proteome</keyword>
<dbReference type="SMART" id="SM00967">
    <property type="entry name" value="SpoU_sub_bind"/>
    <property type="match status" value="1"/>
</dbReference>
<dbReference type="InterPro" id="IPR047182">
    <property type="entry name" value="MRM1"/>
</dbReference>
<dbReference type="InterPro" id="IPR029064">
    <property type="entry name" value="Ribosomal_eL30-like_sf"/>
</dbReference>
<evidence type="ECO:0000256" key="6">
    <source>
        <dbReference type="ARBA" id="ARBA00022691"/>
    </source>
</evidence>
<name>A0A8J7TDW6_ATRSP</name>
<keyword evidence="5" id="KW-0808">Transferase</keyword>
<dbReference type="AlphaFoldDB" id="A0A8J7TDW6"/>
<reference evidence="12" key="1">
    <citation type="journal article" date="2021" name="Cell">
        <title>Tracing the genetic footprints of vertebrate landing in non-teleost ray-finned fishes.</title>
        <authorList>
            <person name="Bi X."/>
            <person name="Wang K."/>
            <person name="Yang L."/>
            <person name="Pan H."/>
            <person name="Jiang H."/>
            <person name="Wei Q."/>
            <person name="Fang M."/>
            <person name="Yu H."/>
            <person name="Zhu C."/>
            <person name="Cai Y."/>
            <person name="He Y."/>
            <person name="Gan X."/>
            <person name="Zeng H."/>
            <person name="Yu D."/>
            <person name="Zhu Y."/>
            <person name="Jiang H."/>
            <person name="Qiu Q."/>
            <person name="Yang H."/>
            <person name="Zhang Y.E."/>
            <person name="Wang W."/>
            <person name="Zhu M."/>
            <person name="He S."/>
            <person name="Zhang G."/>
        </authorList>
    </citation>
    <scope>NUCLEOTIDE SEQUENCE</scope>
    <source>
        <strain evidence="12">Allg_001</strain>
    </source>
</reference>
<dbReference type="InterPro" id="IPR029026">
    <property type="entry name" value="tRNA_m1G_MTases_N"/>
</dbReference>
<dbReference type="InterPro" id="IPR013123">
    <property type="entry name" value="SpoU_subst-bd"/>
</dbReference>
<accession>A0A8J7TDW6</accession>
<dbReference type="SUPFAM" id="SSF55315">
    <property type="entry name" value="L30e-like"/>
    <property type="match status" value="1"/>
</dbReference>
<gene>
    <name evidence="12" type="primary">Mrm1</name>
    <name evidence="12" type="ORF">GTO95_0003966</name>
</gene>
<dbReference type="GO" id="GO:0005739">
    <property type="term" value="C:mitochondrion"/>
    <property type="evidence" value="ECO:0007669"/>
    <property type="project" value="UniProtKB-SubCell"/>
</dbReference>
<dbReference type="PANTHER" id="PTHR46103:SF1">
    <property type="entry name" value="RRNA METHYLTRANSFERASE 1, MITOCHONDRIAL"/>
    <property type="match status" value="1"/>
</dbReference>
<organism evidence="12 13">
    <name type="scientific">Atractosteus spatula</name>
    <name type="common">Alligator gar</name>
    <name type="synonym">Lepisosteus spatula</name>
    <dbReference type="NCBI Taxonomy" id="7917"/>
    <lineage>
        <taxon>Eukaryota</taxon>
        <taxon>Metazoa</taxon>
        <taxon>Chordata</taxon>
        <taxon>Craniata</taxon>
        <taxon>Vertebrata</taxon>
        <taxon>Euteleostomi</taxon>
        <taxon>Actinopterygii</taxon>
        <taxon>Neopterygii</taxon>
        <taxon>Holostei</taxon>
        <taxon>Semionotiformes</taxon>
        <taxon>Lepisosteidae</taxon>
        <taxon>Atractosteus</taxon>
    </lineage>
</organism>
<dbReference type="GO" id="GO:0016435">
    <property type="term" value="F:rRNA (guanine) methyltransferase activity"/>
    <property type="evidence" value="ECO:0007669"/>
    <property type="project" value="TreeGrafter"/>
</dbReference>
<keyword evidence="8" id="KW-0496">Mitochondrion</keyword>
<keyword evidence="4 12" id="KW-0489">Methyltransferase</keyword>
<sequence length="502" mass="54006">MRFGGSATADLGCRTGSRLSSELRNLSVEDFPRRKPKARGEKAPAEAELRGTEIVFGAAPCLLALSQGRRRLCRLFVKQGLALQRPDLQQACRQARSKQVEVQQVNRKELDRLASGRVHQGLCLEASPLGYQTEDPALEGEPDQDSAGPPLWLVLDGIQDPMNLGAILRSAYFLGVDRIASSLRNSCPLTPVVSKASSGAMEVLEVYGYDSLADMLKAKLSRGWHVFGTVGAAEADMGIPVLSCSEFQQTKPTLLVLGSEGAGLTPELRALCQAHLTIAPRRDLHPGVESLNVSVAAGEPTEPVPTYFAGHRGKGRGVMAPPSFRQRVIAAAVSALLDSSEWPQRTHVCATGGTVCFFSMPFPLRAGALFWASSPVPGLSRSAQQKDSNRQSAYPASLKENYSGDLEQPRLPMVPALRSCTSIALPARTQKRRCERAVTTRGFKEHGAATSQECSQFRLDTGAVHHTAEGACPNQRPLWSASTPAHAQWIATQSKASLLPLG</sequence>
<keyword evidence="6" id="KW-0949">S-adenosyl-L-methionine</keyword>
<comment type="caution">
    <text evidence="12">The sequence shown here is derived from an EMBL/GenBank/DDBJ whole genome shotgun (WGS) entry which is preliminary data.</text>
</comment>
<dbReference type="InterPro" id="IPR029028">
    <property type="entry name" value="Alpha/beta_knot_MTases"/>
</dbReference>